<evidence type="ECO:0000256" key="7">
    <source>
        <dbReference type="ARBA" id="ARBA00022679"/>
    </source>
</evidence>
<dbReference type="KEGG" id="lha:LHA_0795"/>
<evidence type="ECO:0000256" key="2">
    <source>
        <dbReference type="ARBA" id="ARBA00004870"/>
    </source>
</evidence>
<comment type="similarity">
    <text evidence="13">Belongs to the LpxK family.</text>
</comment>
<dbReference type="HAMAP" id="MF_00409">
    <property type="entry name" value="LpxK"/>
    <property type="match status" value="1"/>
</dbReference>
<evidence type="ECO:0000256" key="10">
    <source>
        <dbReference type="ARBA" id="ARBA00022840"/>
    </source>
</evidence>
<name>A0A0A8URZ8_LEGHA</name>
<comment type="catalytic activity">
    <reaction evidence="13">
        <text>a lipid A disaccharide + ATP = a lipid IVA + ADP + H(+)</text>
        <dbReference type="Rhea" id="RHEA:67840"/>
        <dbReference type="ChEBI" id="CHEBI:15378"/>
        <dbReference type="ChEBI" id="CHEBI:30616"/>
        <dbReference type="ChEBI" id="CHEBI:176343"/>
        <dbReference type="ChEBI" id="CHEBI:176425"/>
        <dbReference type="ChEBI" id="CHEBI:456216"/>
        <dbReference type="EC" id="2.7.1.130"/>
    </reaction>
</comment>
<dbReference type="GO" id="GO:0009029">
    <property type="term" value="F:lipid-A 4'-kinase activity"/>
    <property type="evidence" value="ECO:0007669"/>
    <property type="project" value="UniProtKB-UniRule"/>
</dbReference>
<dbReference type="OrthoDB" id="9766423at2"/>
<evidence type="ECO:0000256" key="1">
    <source>
        <dbReference type="ARBA" id="ARBA00002274"/>
    </source>
</evidence>
<dbReference type="GO" id="GO:0009244">
    <property type="term" value="P:lipopolysaccharide core region biosynthetic process"/>
    <property type="evidence" value="ECO:0007669"/>
    <property type="project" value="TreeGrafter"/>
</dbReference>
<keyword evidence="7 13" id="KW-0808">Transferase</keyword>
<dbReference type="CDD" id="cd01983">
    <property type="entry name" value="SIMIBI"/>
    <property type="match status" value="1"/>
</dbReference>
<evidence type="ECO:0000256" key="11">
    <source>
        <dbReference type="ARBA" id="ARBA00023098"/>
    </source>
</evidence>
<accession>A0A0A8URZ8</accession>
<proteinExistence type="inferred from homology"/>
<dbReference type="PANTHER" id="PTHR42724:SF1">
    <property type="entry name" value="TETRAACYLDISACCHARIDE 4'-KINASE, MITOCHONDRIAL-RELATED"/>
    <property type="match status" value="1"/>
</dbReference>
<keyword evidence="11 13" id="KW-0443">Lipid metabolism</keyword>
<dbReference type="GO" id="GO:0005524">
    <property type="term" value="F:ATP binding"/>
    <property type="evidence" value="ECO:0007669"/>
    <property type="project" value="UniProtKB-UniRule"/>
</dbReference>
<dbReference type="STRING" id="449.LHA_0795"/>
<dbReference type="RefSeq" id="WP_045105341.1">
    <property type="nucleotide sequence ID" value="NZ_LN681225.1"/>
</dbReference>
<dbReference type="GO" id="GO:0005886">
    <property type="term" value="C:plasma membrane"/>
    <property type="evidence" value="ECO:0007669"/>
    <property type="project" value="TreeGrafter"/>
</dbReference>
<dbReference type="EC" id="2.7.1.130" evidence="3 13"/>
<evidence type="ECO:0000256" key="13">
    <source>
        <dbReference type="HAMAP-Rule" id="MF_00409"/>
    </source>
</evidence>
<evidence type="ECO:0000256" key="4">
    <source>
        <dbReference type="ARBA" id="ARBA00016436"/>
    </source>
</evidence>
<dbReference type="EMBL" id="LN681225">
    <property type="protein sequence ID" value="CEK09877.1"/>
    <property type="molecule type" value="Genomic_DNA"/>
</dbReference>
<keyword evidence="5 13" id="KW-0444">Lipid biosynthesis</keyword>
<sequence>MNSSQYFSLSIDALWYKKHPIRWLLWPIAQCYKLITSIRRFYLLHFRQQHFPVPIIVVGNLTVGGVGKTPLVITLAKNMCAKGLRVGIVSRGYGATLKQFPHEVSSSDDALLVGDEPLLIARKTNCPVVIAPKRTQAVQYLLDKHQSEIIISDDGLQHYAMGRAVEIVVIDGVRGLGNELCLPAGPLRESSKRLQKADFIVINGDEQKQGYSMSLTPGSLTHLLTGQKISKESLTAPVAAVAAIGHPQRFFTTLHNLGISFKKYPFPDHHHFQPHELQFREKIVVMTEKDAVKCQSFAANSWYFLPVEATLSESFWHALWSHKQLQGYI</sequence>
<dbReference type="AlphaFoldDB" id="A0A0A8URZ8"/>
<dbReference type="Pfam" id="PF02606">
    <property type="entry name" value="LpxK"/>
    <property type="match status" value="1"/>
</dbReference>
<feature type="binding site" evidence="13">
    <location>
        <begin position="62"/>
        <end position="69"/>
    </location>
    <ligand>
        <name>ATP</name>
        <dbReference type="ChEBI" id="CHEBI:30616"/>
    </ligand>
</feature>
<evidence type="ECO:0000256" key="12">
    <source>
        <dbReference type="ARBA" id="ARBA00029757"/>
    </source>
</evidence>
<organism evidence="14 15">
    <name type="scientific">Legionella hackeliae</name>
    <dbReference type="NCBI Taxonomy" id="449"/>
    <lineage>
        <taxon>Bacteria</taxon>
        <taxon>Pseudomonadati</taxon>
        <taxon>Pseudomonadota</taxon>
        <taxon>Gammaproteobacteria</taxon>
        <taxon>Legionellales</taxon>
        <taxon>Legionellaceae</taxon>
        <taxon>Legionella</taxon>
    </lineage>
</organism>
<evidence type="ECO:0000256" key="3">
    <source>
        <dbReference type="ARBA" id="ARBA00012071"/>
    </source>
</evidence>
<keyword evidence="9 13" id="KW-0418">Kinase</keyword>
<dbReference type="NCBIfam" id="TIGR00682">
    <property type="entry name" value="lpxK"/>
    <property type="match status" value="1"/>
</dbReference>
<evidence type="ECO:0000256" key="6">
    <source>
        <dbReference type="ARBA" id="ARBA00022556"/>
    </source>
</evidence>
<dbReference type="Proteomes" id="UP000032803">
    <property type="component" value="Chromosome I"/>
</dbReference>
<comment type="function">
    <text evidence="1 13">Transfers the gamma-phosphate of ATP to the 4'-position of a tetraacyldisaccharide 1-phosphate intermediate (termed DS-1-P) to form tetraacyldisaccharide 1,4'-bis-phosphate (lipid IVA).</text>
</comment>
<dbReference type="InterPro" id="IPR027417">
    <property type="entry name" value="P-loop_NTPase"/>
</dbReference>
<keyword evidence="8 13" id="KW-0547">Nucleotide-binding</keyword>
<dbReference type="SUPFAM" id="SSF52540">
    <property type="entry name" value="P-loop containing nucleoside triphosphate hydrolases"/>
    <property type="match status" value="1"/>
</dbReference>
<reference evidence="15" key="1">
    <citation type="submission" date="2014-09" db="EMBL/GenBank/DDBJ databases">
        <authorList>
            <person name="Gomez-Valero L."/>
        </authorList>
    </citation>
    <scope>NUCLEOTIDE SEQUENCE [LARGE SCALE GENOMIC DNA]</scope>
    <source>
        <strain evidence="15">ATCC35250</strain>
    </source>
</reference>
<keyword evidence="15" id="KW-1185">Reference proteome</keyword>
<gene>
    <name evidence="13 14" type="primary">lpxK</name>
    <name evidence="14" type="ORF">LHA_0795</name>
</gene>
<comment type="pathway">
    <text evidence="2 13">Glycolipid biosynthesis; lipid IV(A) biosynthesis; lipid IV(A) from (3R)-3-hydroxytetradecanoyl-[acyl-carrier-protein] and UDP-N-acetyl-alpha-D-glucosamine: step 6/6.</text>
</comment>
<dbReference type="HOGENOM" id="CLU_038816_2_0_6"/>
<dbReference type="GO" id="GO:0009245">
    <property type="term" value="P:lipid A biosynthetic process"/>
    <property type="evidence" value="ECO:0007669"/>
    <property type="project" value="UniProtKB-UniRule"/>
</dbReference>
<keyword evidence="10 13" id="KW-0067">ATP-binding</keyword>
<evidence type="ECO:0000256" key="5">
    <source>
        <dbReference type="ARBA" id="ARBA00022516"/>
    </source>
</evidence>
<dbReference type="InterPro" id="IPR003758">
    <property type="entry name" value="LpxK"/>
</dbReference>
<keyword evidence="6 13" id="KW-0441">Lipid A biosynthesis</keyword>
<evidence type="ECO:0000313" key="14">
    <source>
        <dbReference type="EMBL" id="CEK09877.1"/>
    </source>
</evidence>
<evidence type="ECO:0000256" key="9">
    <source>
        <dbReference type="ARBA" id="ARBA00022777"/>
    </source>
</evidence>
<evidence type="ECO:0000256" key="8">
    <source>
        <dbReference type="ARBA" id="ARBA00022741"/>
    </source>
</evidence>
<dbReference type="PANTHER" id="PTHR42724">
    <property type="entry name" value="TETRAACYLDISACCHARIDE 4'-KINASE"/>
    <property type="match status" value="1"/>
</dbReference>
<dbReference type="PATRIC" id="fig|449.7.peg.2883"/>
<evidence type="ECO:0000313" key="15">
    <source>
        <dbReference type="Proteomes" id="UP000032803"/>
    </source>
</evidence>
<protein>
    <recommendedName>
        <fullName evidence="4 13">Tetraacyldisaccharide 4'-kinase</fullName>
        <ecNumber evidence="3 13">2.7.1.130</ecNumber>
    </recommendedName>
    <alternativeName>
        <fullName evidence="12 13">Lipid A 4'-kinase</fullName>
    </alternativeName>
</protein>
<dbReference type="UniPathway" id="UPA00359">
    <property type="reaction ID" value="UER00482"/>
</dbReference>